<reference evidence="2 3" key="1">
    <citation type="journal article" date="2017" name="Elife">
        <title>Extensive horizontal gene transfer in cheese-associated bacteria.</title>
        <authorList>
            <person name="Bonham K.S."/>
            <person name="Wolfe B.E."/>
            <person name="Dutton R.J."/>
        </authorList>
    </citation>
    <scope>NUCLEOTIDE SEQUENCE [LARGE SCALE GENOMIC DNA]</scope>
    <source>
        <strain evidence="2 3">JB182</strain>
    </source>
</reference>
<dbReference type="RefSeq" id="WP_102598649.1">
    <property type="nucleotide sequence ID" value="NZ_JABUYH010000012.1"/>
</dbReference>
<feature type="transmembrane region" description="Helical" evidence="1">
    <location>
        <begin position="54"/>
        <end position="74"/>
    </location>
</feature>
<dbReference type="EMBL" id="PNQX01000002">
    <property type="protein sequence ID" value="PMQ19461.1"/>
    <property type="molecule type" value="Genomic_DNA"/>
</dbReference>
<feature type="transmembrane region" description="Helical" evidence="1">
    <location>
        <begin position="183"/>
        <end position="204"/>
    </location>
</feature>
<dbReference type="AlphaFoldDB" id="A0A2N7RZZ0"/>
<feature type="transmembrane region" description="Helical" evidence="1">
    <location>
        <begin position="260"/>
        <end position="277"/>
    </location>
</feature>
<feature type="transmembrane region" description="Helical" evidence="1">
    <location>
        <begin position="120"/>
        <end position="139"/>
    </location>
</feature>
<evidence type="ECO:0000313" key="2">
    <source>
        <dbReference type="EMBL" id="PMQ19461.1"/>
    </source>
</evidence>
<sequence>MAEQQPTPQLKSLVESAQEALTAGSRQPTFELPYAAPDLRPNPAVEPFDKVRSYLFGASSVLLLCTSLAFSFGLDGRSRQNLLDPSLVQSILWPAIAIALILSAAFSLRRDQRSARRQRKVAIIATAAVALMACAITLASSFLTAGSAVLATISALLALYCVHQLNQHTARTKFERWATDAPLGFFAGFSMVYALQLWFATAGWTGREHAMQVALVAVGVSLIAAGFAHTERGRHALASGFGISMVAAAIQGWFHESTPLWVSAVWIFMALLVFLLAENRRFQISHAEHRAQRGKPIEF</sequence>
<feature type="transmembrane region" description="Helical" evidence="1">
    <location>
        <begin position="210"/>
        <end position="228"/>
    </location>
</feature>
<feature type="transmembrane region" description="Helical" evidence="1">
    <location>
        <begin position="86"/>
        <end position="108"/>
    </location>
</feature>
<evidence type="ECO:0000313" key="3">
    <source>
        <dbReference type="Proteomes" id="UP000235739"/>
    </source>
</evidence>
<feature type="transmembrane region" description="Helical" evidence="1">
    <location>
        <begin position="145"/>
        <end position="162"/>
    </location>
</feature>
<evidence type="ECO:0000256" key="1">
    <source>
        <dbReference type="SAM" id="Phobius"/>
    </source>
</evidence>
<organism evidence="2 3">
    <name type="scientific">Glutamicibacter arilaitensis</name>
    <dbReference type="NCBI Taxonomy" id="256701"/>
    <lineage>
        <taxon>Bacteria</taxon>
        <taxon>Bacillati</taxon>
        <taxon>Actinomycetota</taxon>
        <taxon>Actinomycetes</taxon>
        <taxon>Micrococcales</taxon>
        <taxon>Micrococcaceae</taxon>
        <taxon>Glutamicibacter</taxon>
    </lineage>
</organism>
<name>A0A2N7RZZ0_9MICC</name>
<proteinExistence type="predicted"/>
<comment type="caution">
    <text evidence="2">The sequence shown here is derived from an EMBL/GenBank/DDBJ whole genome shotgun (WGS) entry which is preliminary data.</text>
</comment>
<keyword evidence="1" id="KW-1133">Transmembrane helix</keyword>
<gene>
    <name evidence="2" type="ORF">CIK84_12290</name>
</gene>
<keyword evidence="1" id="KW-0472">Membrane</keyword>
<protein>
    <submittedName>
        <fullName evidence="2">Uncharacterized protein</fullName>
    </submittedName>
</protein>
<feature type="transmembrane region" description="Helical" evidence="1">
    <location>
        <begin position="235"/>
        <end position="254"/>
    </location>
</feature>
<dbReference type="Proteomes" id="UP000235739">
    <property type="component" value="Unassembled WGS sequence"/>
</dbReference>
<keyword evidence="1" id="KW-0812">Transmembrane</keyword>
<accession>A0A2N7RZZ0</accession>